<gene>
    <name evidence="2" type="ORF">JQ619_27540</name>
</gene>
<feature type="domain" description="Beta-lactamase-related" evidence="1">
    <location>
        <begin position="24"/>
        <end position="328"/>
    </location>
</feature>
<dbReference type="InterPro" id="IPR012338">
    <property type="entry name" value="Beta-lactam/transpept-like"/>
</dbReference>
<accession>A0ABS5GDV1</accession>
<sequence>MEPWLGAALGYIKDWLAFQVEVSGQPGCILAIAHRGEIVLEAAYGHANLDSGEKLTPRHRFRIASHTKAFTAAGIMRLREQKRLKLDDPVGDYVKDLHPDVATATLSQLLSHTAGLLRDGNDSGQFTNGRPYLDKDELLAELRLAPAIEPNSRFKYSNHGYGLLGLVIEQITGEPYPSWLQREIMTPLGLRESAPDMTLLGKGVPFARGHSRTVPVGRRVVIPGDNPTQAIMAAAGVVATAADTARFFAQLAPNSKKSLLSVASRREMIRRQWRVPQDIEEAYYGLALMSGTTAGFDWFGHGGGFQGYISRTSVIPAREIAITVLTNAIDGWAPGWANGVKFILQAFATHGAPSRTTRDWTGRWWTLWGAVDLVPFNTQVMVANPVFINPFLDAARIEVTGRDAGRIVQAAGYASHGEAVRRVRTKSGISEIWLAGARVRPERVLRAEMERKYPKGRRKKTI</sequence>
<dbReference type="SUPFAM" id="SSF56601">
    <property type="entry name" value="beta-lactamase/transpeptidase-like"/>
    <property type="match status" value="1"/>
</dbReference>
<dbReference type="Pfam" id="PF00144">
    <property type="entry name" value="Beta-lactamase"/>
    <property type="match status" value="1"/>
</dbReference>
<dbReference type="EMBL" id="JAFCLK010000030">
    <property type="protein sequence ID" value="MBR1139518.1"/>
    <property type="molecule type" value="Genomic_DNA"/>
</dbReference>
<dbReference type="PANTHER" id="PTHR46825">
    <property type="entry name" value="D-ALANYL-D-ALANINE-CARBOXYPEPTIDASE/ENDOPEPTIDASE AMPH"/>
    <property type="match status" value="1"/>
</dbReference>
<reference evidence="3" key="1">
    <citation type="journal article" date="2021" name="ISME J.">
        <title>Evolutionary origin and ecological implication of a unique nif island in free-living Bradyrhizobium lineages.</title>
        <authorList>
            <person name="Tao J."/>
        </authorList>
    </citation>
    <scope>NUCLEOTIDE SEQUENCE [LARGE SCALE GENOMIC DNA]</scope>
    <source>
        <strain evidence="3">SZCCT0094</strain>
    </source>
</reference>
<dbReference type="PANTHER" id="PTHR46825:SF9">
    <property type="entry name" value="BETA-LACTAMASE-RELATED DOMAIN-CONTAINING PROTEIN"/>
    <property type="match status" value="1"/>
</dbReference>
<proteinExistence type="predicted"/>
<name>A0ABS5GDV1_9BRAD</name>
<organism evidence="2 3">
    <name type="scientific">Bradyrhizobium denitrificans</name>
    <dbReference type="NCBI Taxonomy" id="2734912"/>
    <lineage>
        <taxon>Bacteria</taxon>
        <taxon>Pseudomonadati</taxon>
        <taxon>Pseudomonadota</taxon>
        <taxon>Alphaproteobacteria</taxon>
        <taxon>Hyphomicrobiales</taxon>
        <taxon>Nitrobacteraceae</taxon>
        <taxon>Bradyrhizobium</taxon>
    </lineage>
</organism>
<dbReference type="Proteomes" id="UP001314635">
    <property type="component" value="Unassembled WGS sequence"/>
</dbReference>
<evidence type="ECO:0000313" key="3">
    <source>
        <dbReference type="Proteomes" id="UP001314635"/>
    </source>
</evidence>
<dbReference type="InterPro" id="IPR001466">
    <property type="entry name" value="Beta-lactam-related"/>
</dbReference>
<keyword evidence="3" id="KW-1185">Reference proteome</keyword>
<dbReference type="InterPro" id="IPR050491">
    <property type="entry name" value="AmpC-like"/>
</dbReference>
<dbReference type="Gene3D" id="3.40.710.10">
    <property type="entry name" value="DD-peptidase/beta-lactamase superfamily"/>
    <property type="match status" value="1"/>
</dbReference>
<dbReference type="RefSeq" id="WP_012045134.1">
    <property type="nucleotide sequence ID" value="NZ_JABFDP010000017.1"/>
</dbReference>
<evidence type="ECO:0000259" key="1">
    <source>
        <dbReference type="Pfam" id="PF00144"/>
    </source>
</evidence>
<comment type="caution">
    <text evidence="2">The sequence shown here is derived from an EMBL/GenBank/DDBJ whole genome shotgun (WGS) entry which is preliminary data.</text>
</comment>
<evidence type="ECO:0000313" key="2">
    <source>
        <dbReference type="EMBL" id="MBR1139518.1"/>
    </source>
</evidence>
<protein>
    <submittedName>
        <fullName evidence="2">Beta-lactamase family protein</fullName>
    </submittedName>
</protein>